<evidence type="ECO:0000313" key="2">
    <source>
        <dbReference type="EMBL" id="JAS18561.1"/>
    </source>
</evidence>
<proteinExistence type="predicted"/>
<accession>A0A1B6CYT1</accession>
<feature type="chain" id="PRO_5008580779" evidence="1">
    <location>
        <begin position="21"/>
        <end position="153"/>
    </location>
</feature>
<feature type="signal peptide" evidence="1">
    <location>
        <begin position="1"/>
        <end position="20"/>
    </location>
</feature>
<evidence type="ECO:0000256" key="1">
    <source>
        <dbReference type="SAM" id="SignalP"/>
    </source>
</evidence>
<protein>
    <submittedName>
        <fullName evidence="2">Uncharacterized protein</fullName>
    </submittedName>
</protein>
<dbReference type="EMBL" id="GEDC01018737">
    <property type="protein sequence ID" value="JAS18561.1"/>
    <property type="molecule type" value="Transcribed_RNA"/>
</dbReference>
<name>A0A1B6CYT1_9HEMI</name>
<organism evidence="2">
    <name type="scientific">Clastoptera arizonana</name>
    <name type="common">Arizona spittle bug</name>
    <dbReference type="NCBI Taxonomy" id="38151"/>
    <lineage>
        <taxon>Eukaryota</taxon>
        <taxon>Metazoa</taxon>
        <taxon>Ecdysozoa</taxon>
        <taxon>Arthropoda</taxon>
        <taxon>Hexapoda</taxon>
        <taxon>Insecta</taxon>
        <taxon>Pterygota</taxon>
        <taxon>Neoptera</taxon>
        <taxon>Paraneoptera</taxon>
        <taxon>Hemiptera</taxon>
        <taxon>Auchenorrhyncha</taxon>
        <taxon>Cercopoidea</taxon>
        <taxon>Clastopteridae</taxon>
        <taxon>Clastoptera</taxon>
    </lineage>
</organism>
<reference evidence="2" key="1">
    <citation type="submission" date="2015-12" db="EMBL/GenBank/DDBJ databases">
        <title>De novo transcriptome assembly of four potential Pierce s Disease insect vectors from Arizona vineyards.</title>
        <authorList>
            <person name="Tassone E.E."/>
        </authorList>
    </citation>
    <scope>NUCLEOTIDE SEQUENCE</scope>
</reference>
<sequence>MEISIFALLIALNQVWFISSYSKQQYPPHRAFKLCVAHTKINFKDAKTLLKPFAYPENKVEMCFLECYFAKSEEIIVGEVVGKRKGPGTKPGGEDISFIISIGSKRPQILQQCIDESVYSGLCEIGLVQRLCHMKYTRFMASNLAILFKNNKI</sequence>
<keyword evidence="1" id="KW-0732">Signal</keyword>
<gene>
    <name evidence="2" type="ORF">g.4115</name>
</gene>
<dbReference type="AlphaFoldDB" id="A0A1B6CYT1"/>